<evidence type="ECO:0000313" key="2">
    <source>
        <dbReference type="EnsemblMetazoa" id="PPAI005965-PA"/>
    </source>
</evidence>
<accession>A0A1B0DDJ4</accession>
<name>A0A1B0DDJ4_PHLPP</name>
<protein>
    <submittedName>
        <fullName evidence="2">Uncharacterized protein</fullName>
    </submittedName>
</protein>
<proteinExistence type="predicted"/>
<dbReference type="VEuPathDB" id="VectorBase:PPAI005965"/>
<dbReference type="VEuPathDB" id="VectorBase:PPAPM1_005835"/>
<sequence length="836" mass="91918">MPRLIQPLAAAAALPIYAIVKPTLAPLAAVPLSMPAVAGAAVNGNNYEKTPSETETESSVATDYTEFVHHQPSHQGQHHQHHQQSNTEMSPHSHHQHQQSQTSGHQQISGQNAAGGGGQHTTLASMYTSGGHGQSTAYLPQGSQMYHHQMLQPSMPGNVYVSNMTANVNVHSFLGAQMPPQPYMQPTAPPFLPNDMTGQTVVATSHDQSAVHQPVNMPNMRMGGGGGPRRGGRGNKGGSHRRGGGGGSGGDYASRQQQDLQQQQQRQEQQRQQQQQQQQNNAGVPQPQEMMPHMMEPHQVVMGAPGYATAPPQLYYPYQPPSYYQPHSALPHLSAQHAAGHPLYVQSPALSMYPPGHQMGYQTHPSMLMYHTAMMSPAEYGMMDDKGDDQSVMSDGSVGVIGPMWHPQVQMDFPLDHGVMQPGQEEYLVQPEMMDDPAAGALIMPTMMSPQQQPPPSPAPTTGHHVLNPDVANFITRKQQMEQQAQQQSQMVHQQMLPTDFVQNQTMVKPVTSPQPVTETIPVASVTAQEMPSASPKSPVVVCSSNDEQQQMSQEMHHHHHQQQQVAFYEECREENTDNNIGKIETVVTIESVQQQQQQQQQQSCEQNNLLGNVTVPENVPSVAAINNNNNNNVVKPLKQEDTTRLAKMTNDKLMIKNDRGQKPPAWNKKSTTSVSVTALPSSTPITTSLTHNNADLMKLVDKQSNMSNGEQANGEVQTEEGGDDWQVIYGNRNKGTVTRTTDFGRTPISDIFGGQLRSRKAESVKEALEILVVKDQLEGVTCSKTNQEVAAWQQVTLEKLPVVLILHLKWFDFKMDSCTKILKTVEFPIELRIDT</sequence>
<keyword evidence="3" id="KW-1185">Reference proteome</keyword>
<dbReference type="Gene3D" id="3.90.70.10">
    <property type="entry name" value="Cysteine proteinases"/>
    <property type="match status" value="1"/>
</dbReference>
<feature type="compositionally biased region" description="Low complexity" evidence="1">
    <location>
        <begin position="255"/>
        <end position="290"/>
    </location>
</feature>
<dbReference type="AlphaFoldDB" id="A0A1B0DDJ4"/>
<evidence type="ECO:0000313" key="3">
    <source>
        <dbReference type="Proteomes" id="UP000092462"/>
    </source>
</evidence>
<reference evidence="2" key="1">
    <citation type="submission" date="2022-08" db="UniProtKB">
        <authorList>
            <consortium name="EnsemblMetazoa"/>
        </authorList>
    </citation>
    <scope>IDENTIFICATION</scope>
    <source>
        <strain evidence="2">Israel</strain>
    </source>
</reference>
<dbReference type="EMBL" id="AJVK01032013">
    <property type="status" value="NOT_ANNOTATED_CDS"/>
    <property type="molecule type" value="Genomic_DNA"/>
</dbReference>
<dbReference type="SUPFAM" id="SSF54001">
    <property type="entry name" value="Cysteine proteinases"/>
    <property type="match status" value="1"/>
</dbReference>
<organism evidence="2 3">
    <name type="scientific">Phlebotomus papatasi</name>
    <name type="common">Sandfly</name>
    <dbReference type="NCBI Taxonomy" id="29031"/>
    <lineage>
        <taxon>Eukaryota</taxon>
        <taxon>Metazoa</taxon>
        <taxon>Ecdysozoa</taxon>
        <taxon>Arthropoda</taxon>
        <taxon>Hexapoda</taxon>
        <taxon>Insecta</taxon>
        <taxon>Pterygota</taxon>
        <taxon>Neoptera</taxon>
        <taxon>Endopterygota</taxon>
        <taxon>Diptera</taxon>
        <taxon>Nematocera</taxon>
        <taxon>Psychodoidea</taxon>
        <taxon>Psychodidae</taxon>
        <taxon>Phlebotomus</taxon>
        <taxon>Phlebotomus</taxon>
    </lineage>
</organism>
<feature type="compositionally biased region" description="Basic residues" evidence="1">
    <location>
        <begin position="230"/>
        <end position="243"/>
    </location>
</feature>
<feature type="region of interest" description="Disordered" evidence="1">
    <location>
        <begin position="206"/>
        <end position="290"/>
    </location>
</feature>
<dbReference type="EMBL" id="AJVK01032014">
    <property type="status" value="NOT_ANNOTATED_CDS"/>
    <property type="molecule type" value="Genomic_DNA"/>
</dbReference>
<feature type="compositionally biased region" description="Polar residues" evidence="1">
    <location>
        <begin position="120"/>
        <end position="135"/>
    </location>
</feature>
<feature type="compositionally biased region" description="Low complexity" evidence="1">
    <location>
        <begin position="98"/>
        <end position="111"/>
    </location>
</feature>
<dbReference type="Proteomes" id="UP000092462">
    <property type="component" value="Unassembled WGS sequence"/>
</dbReference>
<dbReference type="InterPro" id="IPR038765">
    <property type="entry name" value="Papain-like_cys_pep_sf"/>
</dbReference>
<feature type="region of interest" description="Disordered" evidence="1">
    <location>
        <begin position="70"/>
        <end position="135"/>
    </location>
</feature>
<dbReference type="EnsemblMetazoa" id="PPAI005965-RA">
    <property type="protein sequence ID" value="PPAI005965-PA"/>
    <property type="gene ID" value="PPAI005965"/>
</dbReference>
<evidence type="ECO:0000256" key="1">
    <source>
        <dbReference type="SAM" id="MobiDB-lite"/>
    </source>
</evidence>